<dbReference type="EMBL" id="CP022657">
    <property type="protein sequence ID" value="ASS77229.1"/>
    <property type="molecule type" value="Genomic_DNA"/>
</dbReference>
<feature type="transmembrane region" description="Helical" evidence="7">
    <location>
        <begin position="108"/>
        <end position="133"/>
    </location>
</feature>
<comment type="subcellular location">
    <subcellularLocation>
        <location evidence="1">Membrane</location>
        <topology evidence="1">Multi-pass membrane protein</topology>
    </subcellularLocation>
</comment>
<dbReference type="GO" id="GO:0005886">
    <property type="term" value="C:plasma membrane"/>
    <property type="evidence" value="ECO:0007669"/>
    <property type="project" value="TreeGrafter"/>
</dbReference>
<feature type="transmembrane region" description="Helical" evidence="7">
    <location>
        <begin position="224"/>
        <end position="246"/>
    </location>
</feature>
<name>A0A223D6L0_9BACL</name>
<feature type="transmembrane region" description="Helical" evidence="7">
    <location>
        <begin position="145"/>
        <end position="166"/>
    </location>
</feature>
<feature type="transmembrane region" description="Helical" evidence="7">
    <location>
        <begin position="84"/>
        <end position="102"/>
    </location>
</feature>
<dbReference type="PANTHER" id="PTHR42810:SF1">
    <property type="entry name" value="PURINE PERMEASE YWDJ-RELATED"/>
    <property type="match status" value="1"/>
</dbReference>
<dbReference type="KEGG" id="tab:CIG75_14305"/>
<keyword evidence="4 7" id="KW-0812">Transmembrane</keyword>
<evidence type="ECO:0000256" key="5">
    <source>
        <dbReference type="ARBA" id="ARBA00022989"/>
    </source>
</evidence>
<evidence type="ECO:0000256" key="6">
    <source>
        <dbReference type="ARBA" id="ARBA00023136"/>
    </source>
</evidence>
<evidence type="ECO:0000256" key="2">
    <source>
        <dbReference type="ARBA" id="ARBA00008821"/>
    </source>
</evidence>
<feature type="transmembrane region" description="Helical" evidence="7">
    <location>
        <begin position="331"/>
        <end position="351"/>
    </location>
</feature>
<evidence type="ECO:0000256" key="4">
    <source>
        <dbReference type="ARBA" id="ARBA00022692"/>
    </source>
</evidence>
<comment type="similarity">
    <text evidence="2">Belongs to the nucleobase:cation symporter-2 (NCS2) (TC 2.A.40) family.</text>
</comment>
<gene>
    <name evidence="8" type="ORF">CIG75_14305</name>
</gene>
<feature type="transmembrane region" description="Helical" evidence="7">
    <location>
        <begin position="363"/>
        <end position="385"/>
    </location>
</feature>
<dbReference type="Pfam" id="PF00860">
    <property type="entry name" value="Xan_ur_permease"/>
    <property type="match status" value="1"/>
</dbReference>
<dbReference type="NCBIfam" id="NF037981">
    <property type="entry name" value="NCS2_1"/>
    <property type="match status" value="1"/>
</dbReference>
<evidence type="ECO:0000256" key="1">
    <source>
        <dbReference type="ARBA" id="ARBA00004141"/>
    </source>
</evidence>
<feature type="transmembrane region" description="Helical" evidence="7">
    <location>
        <begin position="391"/>
        <end position="411"/>
    </location>
</feature>
<keyword evidence="6 7" id="KW-0472">Membrane</keyword>
<keyword evidence="9" id="KW-1185">Reference proteome</keyword>
<dbReference type="GO" id="GO:0042907">
    <property type="term" value="F:xanthine transmembrane transporter activity"/>
    <property type="evidence" value="ECO:0007669"/>
    <property type="project" value="TreeGrafter"/>
</dbReference>
<feature type="transmembrane region" description="Helical" evidence="7">
    <location>
        <begin position="266"/>
        <end position="292"/>
    </location>
</feature>
<evidence type="ECO:0000313" key="8">
    <source>
        <dbReference type="EMBL" id="ASS77229.1"/>
    </source>
</evidence>
<feature type="transmembrane region" description="Helical" evidence="7">
    <location>
        <begin position="304"/>
        <end position="325"/>
    </location>
</feature>
<dbReference type="AlphaFoldDB" id="A0A223D6L0"/>
<evidence type="ECO:0000313" key="9">
    <source>
        <dbReference type="Proteomes" id="UP000214688"/>
    </source>
</evidence>
<dbReference type="OrthoDB" id="5597247at2"/>
<dbReference type="Proteomes" id="UP000214688">
    <property type="component" value="Chromosome"/>
</dbReference>
<dbReference type="InterPro" id="IPR006043">
    <property type="entry name" value="NCS2"/>
</dbReference>
<protein>
    <submittedName>
        <fullName evidence="8">Xanthine permease</fullName>
    </submittedName>
</protein>
<keyword evidence="5 7" id="KW-1133">Transmembrane helix</keyword>
<keyword evidence="3" id="KW-0813">Transport</keyword>
<evidence type="ECO:0000256" key="3">
    <source>
        <dbReference type="ARBA" id="ARBA00022448"/>
    </source>
</evidence>
<feature type="transmembrane region" description="Helical" evidence="7">
    <location>
        <begin position="172"/>
        <end position="191"/>
    </location>
</feature>
<organism evidence="8 9">
    <name type="scientific">Tumebacillus algifaecis</name>
    <dbReference type="NCBI Taxonomy" id="1214604"/>
    <lineage>
        <taxon>Bacteria</taxon>
        <taxon>Bacillati</taxon>
        <taxon>Bacillota</taxon>
        <taxon>Bacilli</taxon>
        <taxon>Bacillales</taxon>
        <taxon>Alicyclobacillaceae</taxon>
        <taxon>Tumebacillus</taxon>
    </lineage>
</organism>
<proteinExistence type="inferred from homology"/>
<dbReference type="PANTHER" id="PTHR42810">
    <property type="entry name" value="PURINE PERMEASE C1399.01C-RELATED"/>
    <property type="match status" value="1"/>
</dbReference>
<accession>A0A223D6L0</accession>
<reference evidence="8 9" key="1">
    <citation type="journal article" date="2015" name="Int. J. Syst. Evol. Microbiol.">
        <title>Tumebacillus algifaecis sp. nov., isolated from decomposing algal scum.</title>
        <authorList>
            <person name="Wu Y.F."/>
            <person name="Zhang B."/>
            <person name="Xing P."/>
            <person name="Wu Q.L."/>
            <person name="Liu S.J."/>
        </authorList>
    </citation>
    <scope>NUCLEOTIDE SEQUENCE [LARGE SCALE GENOMIC DNA]</scope>
    <source>
        <strain evidence="8 9">THMBR28</strain>
    </source>
</reference>
<evidence type="ECO:0000256" key="7">
    <source>
        <dbReference type="SAM" id="Phobius"/>
    </source>
</evidence>
<sequence>MFLLANSVAMPIVFGGLFQLSLEEISSLIQRTFFIVGISSFLQGWIGHRLPIADGPAGTWVSLFAVLADIAIRQGQNPHDTLPALSGAVLIAGVLLFVLGLAKVTHRLAFLFTPLVTGTFLLILAIQLSGVFMKGMFGLTTGQVATNYAVTGLAGGVFVFVLLLSLLGKGVFKQYAVMIGLLTGWLLYELLGLRTAGIPFNTGEAWLQVPGVFVWGIPKVDLNIVIAVVLFTFMLVSNSVAAVTAVEEATTASPADRPKRLNRGGIIGGISHGLASVFSTIAVVQLPVSAGFIRMTEQRNVKPFLWAGILFAGLSFFPFVVKGLALLPGPIASAALLTTFVQMVGIAMQGITREPLDQRSMSILGISLVTGVGLMALPGAAFQALPAPFQYVLGNGLLFGTVVAICLEQIWRKANVPRVS</sequence>